<keyword evidence="4 6" id="KW-1133">Transmembrane helix</keyword>
<feature type="transmembrane region" description="Helical" evidence="6">
    <location>
        <begin position="210"/>
        <end position="234"/>
    </location>
</feature>
<protein>
    <submittedName>
        <fullName evidence="7">Oligosaccharide flippase family protein</fullName>
    </submittedName>
</protein>
<dbReference type="Pfam" id="PF01943">
    <property type="entry name" value="Polysacc_synt"/>
    <property type="match status" value="1"/>
</dbReference>
<reference evidence="7" key="1">
    <citation type="submission" date="2020-04" db="EMBL/GenBank/DDBJ databases">
        <authorList>
            <person name="Zhang T."/>
        </authorList>
    </citation>
    <scope>NUCLEOTIDE SEQUENCE</scope>
    <source>
        <strain evidence="7">HKST-UBA79</strain>
    </source>
</reference>
<evidence type="ECO:0000313" key="8">
    <source>
        <dbReference type="Proteomes" id="UP000740557"/>
    </source>
</evidence>
<keyword evidence="2" id="KW-1003">Cell membrane</keyword>
<dbReference type="EMBL" id="JAGQNX010000035">
    <property type="protein sequence ID" value="MCA9308102.1"/>
    <property type="molecule type" value="Genomic_DNA"/>
</dbReference>
<feature type="transmembrane region" description="Helical" evidence="6">
    <location>
        <begin position="12"/>
        <end position="33"/>
    </location>
</feature>
<dbReference type="GO" id="GO:0005886">
    <property type="term" value="C:plasma membrane"/>
    <property type="evidence" value="ECO:0007669"/>
    <property type="project" value="UniProtKB-SubCell"/>
</dbReference>
<evidence type="ECO:0000313" key="7">
    <source>
        <dbReference type="EMBL" id="MCA9308102.1"/>
    </source>
</evidence>
<name>A0A955J275_UNCKA</name>
<evidence type="ECO:0000256" key="5">
    <source>
        <dbReference type="ARBA" id="ARBA00023136"/>
    </source>
</evidence>
<dbReference type="InterPro" id="IPR050833">
    <property type="entry name" value="Poly_Biosynth_Transport"/>
</dbReference>
<keyword evidence="3 6" id="KW-0812">Transmembrane</keyword>
<feature type="transmembrane region" description="Helical" evidence="6">
    <location>
        <begin position="176"/>
        <end position="198"/>
    </location>
</feature>
<dbReference type="PANTHER" id="PTHR30250:SF11">
    <property type="entry name" value="O-ANTIGEN TRANSPORTER-RELATED"/>
    <property type="match status" value="1"/>
</dbReference>
<feature type="non-terminal residue" evidence="7">
    <location>
        <position position="266"/>
    </location>
</feature>
<feature type="transmembrane region" description="Helical" evidence="6">
    <location>
        <begin position="79"/>
        <end position="101"/>
    </location>
</feature>
<feature type="transmembrane region" description="Helical" evidence="6">
    <location>
        <begin position="246"/>
        <end position="262"/>
    </location>
</feature>
<dbReference type="Proteomes" id="UP000740557">
    <property type="component" value="Unassembled WGS sequence"/>
</dbReference>
<dbReference type="InterPro" id="IPR002797">
    <property type="entry name" value="Polysacc_synth"/>
</dbReference>
<accession>A0A955J275</accession>
<feature type="transmembrane region" description="Helical" evidence="6">
    <location>
        <begin position="148"/>
        <end position="170"/>
    </location>
</feature>
<keyword evidence="5 6" id="KW-0472">Membrane</keyword>
<sequence>MKSLAQLQIISFVSRGIAMILGLVQGIFVLRFLSVEEYGVVGVVASIGSVIGVTQHLGLASGSTREIAGAEHKSEVFKIFVTSVFIRYIVTVPLAAGLFLFSDHIATRFYNNPNIILPLKIYAGVLLFQGVQSILNSVISGTQRFKALFIYQSAIALVSVILYIPLVYLYKVDGYFLAFLLFNIIASVVLGIVAFYPLRSYIQFPTNSEISTIFKGIFSVSMSIFIVKIIYTFWQRSGPLFLEKTVGTFEVGLFNFALFYATKLML</sequence>
<feature type="transmembrane region" description="Helical" evidence="6">
    <location>
        <begin position="121"/>
        <end position="139"/>
    </location>
</feature>
<feature type="transmembrane region" description="Helical" evidence="6">
    <location>
        <begin position="39"/>
        <end position="59"/>
    </location>
</feature>
<evidence type="ECO:0000256" key="4">
    <source>
        <dbReference type="ARBA" id="ARBA00022989"/>
    </source>
</evidence>
<evidence type="ECO:0000256" key="1">
    <source>
        <dbReference type="ARBA" id="ARBA00004651"/>
    </source>
</evidence>
<dbReference type="AlphaFoldDB" id="A0A955J275"/>
<proteinExistence type="predicted"/>
<gene>
    <name evidence="7" type="ORF">KC980_01185</name>
</gene>
<comment type="caution">
    <text evidence="7">The sequence shown here is derived from an EMBL/GenBank/DDBJ whole genome shotgun (WGS) entry which is preliminary data.</text>
</comment>
<evidence type="ECO:0000256" key="3">
    <source>
        <dbReference type="ARBA" id="ARBA00022692"/>
    </source>
</evidence>
<dbReference type="PANTHER" id="PTHR30250">
    <property type="entry name" value="PST FAMILY PREDICTED COLANIC ACID TRANSPORTER"/>
    <property type="match status" value="1"/>
</dbReference>
<organism evidence="7 8">
    <name type="scientific">candidate division WWE3 bacterium</name>
    <dbReference type="NCBI Taxonomy" id="2053526"/>
    <lineage>
        <taxon>Bacteria</taxon>
        <taxon>Katanobacteria</taxon>
    </lineage>
</organism>
<evidence type="ECO:0000256" key="6">
    <source>
        <dbReference type="SAM" id="Phobius"/>
    </source>
</evidence>
<evidence type="ECO:0000256" key="2">
    <source>
        <dbReference type="ARBA" id="ARBA00022475"/>
    </source>
</evidence>
<reference evidence="7" key="2">
    <citation type="journal article" date="2021" name="Microbiome">
        <title>Successional dynamics and alternative stable states in a saline activated sludge microbial community over 9 years.</title>
        <authorList>
            <person name="Wang Y."/>
            <person name="Ye J."/>
            <person name="Ju F."/>
            <person name="Liu L."/>
            <person name="Boyd J.A."/>
            <person name="Deng Y."/>
            <person name="Parks D.H."/>
            <person name="Jiang X."/>
            <person name="Yin X."/>
            <person name="Woodcroft B.J."/>
            <person name="Tyson G.W."/>
            <person name="Hugenholtz P."/>
            <person name="Polz M.F."/>
            <person name="Zhang T."/>
        </authorList>
    </citation>
    <scope>NUCLEOTIDE SEQUENCE</scope>
    <source>
        <strain evidence="7">HKST-UBA79</strain>
    </source>
</reference>
<comment type="subcellular location">
    <subcellularLocation>
        <location evidence="1">Cell membrane</location>
        <topology evidence="1">Multi-pass membrane protein</topology>
    </subcellularLocation>
</comment>